<dbReference type="InterPro" id="IPR000182">
    <property type="entry name" value="GNAT_dom"/>
</dbReference>
<dbReference type="PROSITE" id="PS51186">
    <property type="entry name" value="GNAT"/>
    <property type="match status" value="1"/>
</dbReference>
<dbReference type="Pfam" id="PF13302">
    <property type="entry name" value="Acetyltransf_3"/>
    <property type="match status" value="1"/>
</dbReference>
<proteinExistence type="predicted"/>
<dbReference type="Gene3D" id="3.40.630.30">
    <property type="match status" value="1"/>
</dbReference>
<accession>A0ABT7F6N8</accession>
<dbReference type="Proteomes" id="UP001243757">
    <property type="component" value="Unassembled WGS sequence"/>
</dbReference>
<reference evidence="2 3" key="1">
    <citation type="submission" date="2023-05" db="EMBL/GenBank/DDBJ databases">
        <title>Pseudodonghicola sp. nov.</title>
        <authorList>
            <person name="Huang J."/>
        </authorList>
    </citation>
    <scope>NUCLEOTIDE SEQUENCE [LARGE SCALE GENOMIC DNA]</scope>
    <source>
        <strain evidence="2 3">IC7</strain>
    </source>
</reference>
<protein>
    <submittedName>
        <fullName evidence="2">GNAT family N-acetyltransferase</fullName>
    </submittedName>
</protein>
<evidence type="ECO:0000259" key="1">
    <source>
        <dbReference type="PROSITE" id="PS51186"/>
    </source>
</evidence>
<evidence type="ECO:0000313" key="2">
    <source>
        <dbReference type="EMBL" id="MDK3020269.1"/>
    </source>
</evidence>
<dbReference type="RefSeq" id="WP_284482956.1">
    <property type="nucleotide sequence ID" value="NZ_JASNJD010000023.1"/>
</dbReference>
<evidence type="ECO:0000313" key="3">
    <source>
        <dbReference type="Proteomes" id="UP001243757"/>
    </source>
</evidence>
<dbReference type="InterPro" id="IPR016181">
    <property type="entry name" value="Acyl_CoA_acyltransferase"/>
</dbReference>
<keyword evidence="3" id="KW-1185">Reference proteome</keyword>
<dbReference type="EMBL" id="JASNJD010000023">
    <property type="protein sequence ID" value="MDK3020269.1"/>
    <property type="molecule type" value="Genomic_DNA"/>
</dbReference>
<dbReference type="PANTHER" id="PTHR43792:SF1">
    <property type="entry name" value="N-ACETYLTRANSFERASE DOMAIN-CONTAINING PROTEIN"/>
    <property type="match status" value="1"/>
</dbReference>
<feature type="domain" description="N-acetyltransferase" evidence="1">
    <location>
        <begin position="14"/>
        <end position="169"/>
    </location>
</feature>
<dbReference type="SUPFAM" id="SSF55729">
    <property type="entry name" value="Acyl-CoA N-acyltransferases (Nat)"/>
    <property type="match status" value="1"/>
</dbReference>
<sequence>MTSFLIPTLETDRLTLRAPKLSDFERWAEFFATERARYERGILSRDQAWRVWASDVAIWTLRGYGPFGIDDRTTGQYLGEVGIYEPDGYPGPELGWFVVPEAEGKGIASEAARAVMLWARRNFGWDEVTNIIDPNNDRSIALGLRLGGVIDPDRAGEDPGDVVIVHDLRGLA</sequence>
<comment type="caution">
    <text evidence="2">The sequence shown here is derived from an EMBL/GenBank/DDBJ whole genome shotgun (WGS) entry which is preliminary data.</text>
</comment>
<name>A0ABT7F6N8_9RHOB</name>
<gene>
    <name evidence="2" type="ORF">QO033_21510</name>
</gene>
<organism evidence="2 3">
    <name type="scientific">Pseudodonghicola flavimaris</name>
    <dbReference type="NCBI Taxonomy" id="3050036"/>
    <lineage>
        <taxon>Bacteria</taxon>
        <taxon>Pseudomonadati</taxon>
        <taxon>Pseudomonadota</taxon>
        <taxon>Alphaproteobacteria</taxon>
        <taxon>Rhodobacterales</taxon>
        <taxon>Paracoccaceae</taxon>
        <taxon>Pseudodonghicola</taxon>
    </lineage>
</organism>
<dbReference type="InterPro" id="IPR051531">
    <property type="entry name" value="N-acetyltransferase"/>
</dbReference>
<dbReference type="PANTHER" id="PTHR43792">
    <property type="entry name" value="GNAT FAMILY, PUTATIVE (AFU_ORTHOLOGUE AFUA_3G00765)-RELATED-RELATED"/>
    <property type="match status" value="1"/>
</dbReference>